<organism evidence="6 7">
    <name type="scientific">Paramecium octaurelia</name>
    <dbReference type="NCBI Taxonomy" id="43137"/>
    <lineage>
        <taxon>Eukaryota</taxon>
        <taxon>Sar</taxon>
        <taxon>Alveolata</taxon>
        <taxon>Ciliophora</taxon>
        <taxon>Intramacronucleata</taxon>
        <taxon>Oligohymenophorea</taxon>
        <taxon>Peniculida</taxon>
        <taxon>Parameciidae</taxon>
        <taxon>Paramecium</taxon>
    </lineage>
</organism>
<dbReference type="FunFam" id="1.10.510.10:FF:002303">
    <property type="match status" value="1"/>
</dbReference>
<proteinExistence type="inferred from homology"/>
<dbReference type="PROSITE" id="PS00108">
    <property type="entry name" value="PROTEIN_KINASE_ST"/>
    <property type="match status" value="1"/>
</dbReference>
<comment type="similarity">
    <text evidence="4">Belongs to the protein kinase superfamily.</text>
</comment>
<dbReference type="GO" id="GO:0044773">
    <property type="term" value="P:mitotic DNA damage checkpoint signaling"/>
    <property type="evidence" value="ECO:0007669"/>
    <property type="project" value="TreeGrafter"/>
</dbReference>
<dbReference type="GO" id="GO:0004674">
    <property type="term" value="F:protein serine/threonine kinase activity"/>
    <property type="evidence" value="ECO:0007669"/>
    <property type="project" value="UniProtKB-KW"/>
</dbReference>
<name>A0A8S1YIB1_PAROT</name>
<keyword evidence="1 3" id="KW-0547">Nucleotide-binding</keyword>
<sequence length="426" mass="49351">MMPIHYQRQLSQKSRRTPVSTNSMYLYHLLLYYRTFISYFYIDNIVGLDSLLHQRIIIDLVQKESNQSPGNTVMKLQKHSSFTLKPNRLPSLKMLKDYGLTEEEKGTYGDRQLLGFDKLELLGRGGFALVWLASKGNQKVALKQIAKPQQSKEAKFSYIKSENIVQIMGVEHSNKDTWIIQELGGKPLSKVLYTMKGEFYKGERVYAISETQQLLDMYEHPQKLIELMHGILNGISCINDKRVTHFDLKPDNILVENNIPKIIDFGSAFSNEDKDQFGMITPEYMAPEALDIMHNWTRYSNQYSSQIEALTQMHGTPKIDVWSYGAIILDILHGVPNWLSYKGKIMRQGRPQIKYGLFAVKGRDLSKIIQKQQQLQLNSVIRQNCNYLSLVKQNQLLDLLKQCLAYDPMQRSEAKELLKHEFFNQI</sequence>
<dbReference type="OrthoDB" id="10264738at2759"/>
<dbReference type="GO" id="GO:0005737">
    <property type="term" value="C:cytoplasm"/>
    <property type="evidence" value="ECO:0007669"/>
    <property type="project" value="TreeGrafter"/>
</dbReference>
<dbReference type="EMBL" id="CAJJDP010000164">
    <property type="protein sequence ID" value="CAD8213589.1"/>
    <property type="molecule type" value="Genomic_DNA"/>
</dbReference>
<dbReference type="PANTHER" id="PTHR44167">
    <property type="entry name" value="OVARIAN-SPECIFIC SERINE/THREONINE-PROTEIN KINASE LOK-RELATED"/>
    <property type="match status" value="1"/>
</dbReference>
<evidence type="ECO:0000259" key="5">
    <source>
        <dbReference type="PROSITE" id="PS50011"/>
    </source>
</evidence>
<reference evidence="6" key="1">
    <citation type="submission" date="2021-01" db="EMBL/GenBank/DDBJ databases">
        <authorList>
            <consortium name="Genoscope - CEA"/>
            <person name="William W."/>
        </authorList>
    </citation>
    <scope>NUCLEOTIDE SEQUENCE</scope>
</reference>
<dbReference type="AlphaFoldDB" id="A0A8S1YIB1"/>
<dbReference type="Proteomes" id="UP000683925">
    <property type="component" value="Unassembled WGS sequence"/>
</dbReference>
<dbReference type="SMART" id="SM00220">
    <property type="entry name" value="S_TKc"/>
    <property type="match status" value="1"/>
</dbReference>
<evidence type="ECO:0000256" key="4">
    <source>
        <dbReference type="RuleBase" id="RU000304"/>
    </source>
</evidence>
<evidence type="ECO:0000256" key="3">
    <source>
        <dbReference type="PROSITE-ProRule" id="PRU10141"/>
    </source>
</evidence>
<evidence type="ECO:0000313" key="7">
    <source>
        <dbReference type="Proteomes" id="UP000683925"/>
    </source>
</evidence>
<dbReference type="InterPro" id="IPR008271">
    <property type="entry name" value="Ser/Thr_kinase_AS"/>
</dbReference>
<dbReference type="PROSITE" id="PS00107">
    <property type="entry name" value="PROTEIN_KINASE_ATP"/>
    <property type="match status" value="1"/>
</dbReference>
<feature type="domain" description="Protein kinase" evidence="5">
    <location>
        <begin position="116"/>
        <end position="423"/>
    </location>
</feature>
<evidence type="ECO:0000256" key="2">
    <source>
        <dbReference type="ARBA" id="ARBA00022840"/>
    </source>
</evidence>
<keyword evidence="4" id="KW-0723">Serine/threonine-protein kinase</keyword>
<evidence type="ECO:0000256" key="1">
    <source>
        <dbReference type="ARBA" id="ARBA00022741"/>
    </source>
</evidence>
<keyword evidence="4" id="KW-0808">Transferase</keyword>
<evidence type="ECO:0000313" key="6">
    <source>
        <dbReference type="EMBL" id="CAD8213589.1"/>
    </source>
</evidence>
<comment type="caution">
    <text evidence="6">The sequence shown here is derived from an EMBL/GenBank/DDBJ whole genome shotgun (WGS) entry which is preliminary data.</text>
</comment>
<dbReference type="GO" id="GO:0005634">
    <property type="term" value="C:nucleus"/>
    <property type="evidence" value="ECO:0007669"/>
    <property type="project" value="TreeGrafter"/>
</dbReference>
<dbReference type="PANTHER" id="PTHR44167:SF24">
    <property type="entry name" value="SERINE_THREONINE-PROTEIN KINASE CHK2"/>
    <property type="match status" value="1"/>
</dbReference>
<gene>
    <name evidence="6" type="ORF">POCTA_138.1.T1620086</name>
</gene>
<dbReference type="InterPro" id="IPR000719">
    <property type="entry name" value="Prot_kinase_dom"/>
</dbReference>
<keyword evidence="2 3" id="KW-0067">ATP-binding</keyword>
<dbReference type="InterPro" id="IPR017441">
    <property type="entry name" value="Protein_kinase_ATP_BS"/>
</dbReference>
<accession>A0A8S1YIB1</accession>
<dbReference type="Pfam" id="PF00069">
    <property type="entry name" value="Pkinase"/>
    <property type="match status" value="1"/>
</dbReference>
<protein>
    <recommendedName>
        <fullName evidence="5">Protein kinase domain-containing protein</fullName>
    </recommendedName>
</protein>
<keyword evidence="7" id="KW-1185">Reference proteome</keyword>
<feature type="binding site" evidence="3">
    <location>
        <position position="143"/>
    </location>
    <ligand>
        <name>ATP</name>
        <dbReference type="ChEBI" id="CHEBI:30616"/>
    </ligand>
</feature>
<dbReference type="PROSITE" id="PS50011">
    <property type="entry name" value="PROTEIN_KINASE_DOM"/>
    <property type="match status" value="1"/>
</dbReference>
<dbReference type="OMA" id="RPQIKYG"/>
<dbReference type="GO" id="GO:0005524">
    <property type="term" value="F:ATP binding"/>
    <property type="evidence" value="ECO:0007669"/>
    <property type="project" value="UniProtKB-UniRule"/>
</dbReference>
<keyword evidence="4" id="KW-0418">Kinase</keyword>